<dbReference type="PANTHER" id="PTHR43162:SF1">
    <property type="entry name" value="PRESTALK A DIFFERENTIATION PROTEIN A"/>
    <property type="match status" value="1"/>
</dbReference>
<name>A0ABT2LTS4_9HYPH</name>
<comment type="caution">
    <text evidence="2">The sequence shown here is derived from an EMBL/GenBank/DDBJ whole genome shotgun (WGS) entry which is preliminary data.</text>
</comment>
<dbReference type="SUPFAM" id="SSF51735">
    <property type="entry name" value="NAD(P)-binding Rossmann-fold domains"/>
    <property type="match status" value="1"/>
</dbReference>
<dbReference type="InterPro" id="IPR036291">
    <property type="entry name" value="NAD(P)-bd_dom_sf"/>
</dbReference>
<evidence type="ECO:0000313" key="2">
    <source>
        <dbReference type="EMBL" id="MCT7377931.1"/>
    </source>
</evidence>
<dbReference type="InterPro" id="IPR051604">
    <property type="entry name" value="Ergot_Alk_Oxidoreductase"/>
</dbReference>
<sequence>MSIIFHEPILVIGGKGKVGRRVADRLTSRGFNVRVGSRSANPRFDWNDRQTWGAAIDGVQAAYISYYPDLALPGADEAIRAFTSFAVQNGLKRLVLLSGRGEPEAQEAEQVLIASGAEWTVVRPSWFAQNFSENFFLDGILAGEVVFPRDGVLEPFIDAEDIADVVVAALTDDRHIGQLYELTGPRMLTFRQAIAEIAATAGRDIRYIPVSVEDYAVELRKQDNIPAEFVGLLERLTREVLDGRNAYVTDGVQKALGRAPRDFSDYVRATAETGVWRT</sequence>
<accession>A0ABT2LTS4</accession>
<dbReference type="Proteomes" id="UP001320831">
    <property type="component" value="Unassembled WGS sequence"/>
</dbReference>
<dbReference type="Pfam" id="PF13460">
    <property type="entry name" value="NAD_binding_10"/>
    <property type="match status" value="1"/>
</dbReference>
<proteinExistence type="predicted"/>
<evidence type="ECO:0000313" key="3">
    <source>
        <dbReference type="Proteomes" id="UP001320831"/>
    </source>
</evidence>
<dbReference type="PANTHER" id="PTHR43162">
    <property type="match status" value="1"/>
</dbReference>
<dbReference type="RefSeq" id="WP_260906677.1">
    <property type="nucleotide sequence ID" value="NZ_JAOCZP010000010.1"/>
</dbReference>
<dbReference type="EMBL" id="JAOCZP010000010">
    <property type="protein sequence ID" value="MCT7377931.1"/>
    <property type="molecule type" value="Genomic_DNA"/>
</dbReference>
<gene>
    <name evidence="2" type="ORF">N5A92_23210</name>
</gene>
<keyword evidence="3" id="KW-1185">Reference proteome</keyword>
<dbReference type="InterPro" id="IPR016040">
    <property type="entry name" value="NAD(P)-bd_dom"/>
</dbReference>
<organism evidence="2 3">
    <name type="scientific">Chelativorans salis</name>
    <dbReference type="NCBI Taxonomy" id="2978478"/>
    <lineage>
        <taxon>Bacteria</taxon>
        <taxon>Pseudomonadati</taxon>
        <taxon>Pseudomonadota</taxon>
        <taxon>Alphaproteobacteria</taxon>
        <taxon>Hyphomicrobiales</taxon>
        <taxon>Phyllobacteriaceae</taxon>
        <taxon>Chelativorans</taxon>
    </lineage>
</organism>
<feature type="domain" description="NAD(P)-binding" evidence="1">
    <location>
        <begin position="13"/>
        <end position="172"/>
    </location>
</feature>
<evidence type="ECO:0000259" key="1">
    <source>
        <dbReference type="Pfam" id="PF13460"/>
    </source>
</evidence>
<protein>
    <submittedName>
        <fullName evidence="2">NAD(P)H-binding protein</fullName>
    </submittedName>
</protein>
<dbReference type="Gene3D" id="3.40.50.720">
    <property type="entry name" value="NAD(P)-binding Rossmann-like Domain"/>
    <property type="match status" value="1"/>
</dbReference>
<reference evidence="2 3" key="1">
    <citation type="submission" date="2022-09" db="EMBL/GenBank/DDBJ databases">
        <title>Chelativorans salina sp. nov., a novel slightly halophilic bacterium isolated from a saline lake sediment enrichment.</title>
        <authorList>
            <person name="Gao L."/>
            <person name="Fang B.-Z."/>
            <person name="Li W.-J."/>
        </authorList>
    </citation>
    <scope>NUCLEOTIDE SEQUENCE [LARGE SCALE GENOMIC DNA]</scope>
    <source>
        <strain evidence="2 3">EGI FJ00035</strain>
    </source>
</reference>